<feature type="compositionally biased region" description="Low complexity" evidence="8">
    <location>
        <begin position="390"/>
        <end position="401"/>
    </location>
</feature>
<dbReference type="RefSeq" id="XP_058340701.1">
    <property type="nucleotide sequence ID" value="XM_058488455.1"/>
</dbReference>
<keyword evidence="2" id="KW-0723">Serine/threonine-protein kinase</keyword>
<proteinExistence type="inferred from homology"/>
<dbReference type="AlphaFoldDB" id="A0AAD7UY51"/>
<feature type="compositionally biased region" description="Low complexity" evidence="8">
    <location>
        <begin position="492"/>
        <end position="503"/>
    </location>
</feature>
<comment type="similarity">
    <text evidence="1">Belongs to the protein kinase superfamily. CMGC Ser/Thr protein kinase family. MNB/DYRK subfamily.</text>
</comment>
<keyword evidence="3" id="KW-0597">Phosphoprotein</keyword>
<evidence type="ECO:0000259" key="9">
    <source>
        <dbReference type="PROSITE" id="PS50011"/>
    </source>
</evidence>
<dbReference type="Pfam" id="PF00069">
    <property type="entry name" value="Pkinase"/>
    <property type="match status" value="1"/>
</dbReference>
<dbReference type="SMART" id="SM00220">
    <property type="entry name" value="S_TKc"/>
    <property type="match status" value="1"/>
</dbReference>
<reference evidence="10 11" key="1">
    <citation type="submission" date="2023-03" db="EMBL/GenBank/DDBJ databases">
        <title>Genome sequence of Lichtheimia ornata CBS 291.66.</title>
        <authorList>
            <person name="Mohabir J.T."/>
            <person name="Shea T.P."/>
            <person name="Kurbessoian T."/>
            <person name="Berby B."/>
            <person name="Fontaine J."/>
            <person name="Livny J."/>
            <person name="Gnirke A."/>
            <person name="Stajich J.E."/>
            <person name="Cuomo C.A."/>
        </authorList>
    </citation>
    <scope>NUCLEOTIDE SEQUENCE [LARGE SCALE GENOMIC DNA]</scope>
    <source>
        <strain evidence="10">CBS 291.66</strain>
    </source>
</reference>
<comment type="caution">
    <text evidence="10">The sequence shown here is derived from an EMBL/GenBank/DDBJ whole genome shotgun (WGS) entry which is preliminary data.</text>
</comment>
<feature type="region of interest" description="Disordered" evidence="8">
    <location>
        <begin position="470"/>
        <end position="580"/>
    </location>
</feature>
<keyword evidence="6" id="KW-0418">Kinase</keyword>
<dbReference type="Gene3D" id="3.30.200.20">
    <property type="entry name" value="Phosphorylase Kinase, domain 1"/>
    <property type="match status" value="1"/>
</dbReference>
<dbReference type="InterPro" id="IPR000719">
    <property type="entry name" value="Prot_kinase_dom"/>
</dbReference>
<dbReference type="PANTHER" id="PTHR24058">
    <property type="entry name" value="DUAL SPECIFICITY PROTEIN KINASE"/>
    <property type="match status" value="1"/>
</dbReference>
<dbReference type="InterPro" id="IPR011009">
    <property type="entry name" value="Kinase-like_dom_sf"/>
</dbReference>
<feature type="region of interest" description="Disordered" evidence="8">
    <location>
        <begin position="387"/>
        <end position="418"/>
    </location>
</feature>
<dbReference type="GO" id="GO:0004674">
    <property type="term" value="F:protein serine/threonine kinase activity"/>
    <property type="evidence" value="ECO:0007669"/>
    <property type="project" value="UniProtKB-KW"/>
</dbReference>
<dbReference type="InterPro" id="IPR008271">
    <property type="entry name" value="Ser/Thr_kinase_AS"/>
</dbReference>
<dbReference type="GO" id="GO:0005524">
    <property type="term" value="F:ATP binding"/>
    <property type="evidence" value="ECO:0007669"/>
    <property type="project" value="UniProtKB-KW"/>
</dbReference>
<evidence type="ECO:0000313" key="10">
    <source>
        <dbReference type="EMBL" id="KAJ8655788.1"/>
    </source>
</evidence>
<dbReference type="PROSITE" id="PS00108">
    <property type="entry name" value="PROTEIN_KINASE_ST"/>
    <property type="match status" value="1"/>
</dbReference>
<organism evidence="10 11">
    <name type="scientific">Lichtheimia ornata</name>
    <dbReference type="NCBI Taxonomy" id="688661"/>
    <lineage>
        <taxon>Eukaryota</taxon>
        <taxon>Fungi</taxon>
        <taxon>Fungi incertae sedis</taxon>
        <taxon>Mucoromycota</taxon>
        <taxon>Mucoromycotina</taxon>
        <taxon>Mucoromycetes</taxon>
        <taxon>Mucorales</taxon>
        <taxon>Lichtheimiaceae</taxon>
        <taxon>Lichtheimia</taxon>
    </lineage>
</organism>
<keyword evidence="11" id="KW-1185">Reference proteome</keyword>
<name>A0AAD7UY51_9FUNG</name>
<evidence type="ECO:0000256" key="1">
    <source>
        <dbReference type="ARBA" id="ARBA00008867"/>
    </source>
</evidence>
<protein>
    <recommendedName>
        <fullName evidence="9">Protein kinase domain-containing protein</fullName>
    </recommendedName>
</protein>
<evidence type="ECO:0000256" key="6">
    <source>
        <dbReference type="ARBA" id="ARBA00022777"/>
    </source>
</evidence>
<accession>A0AAD7UY51</accession>
<evidence type="ECO:0000256" key="8">
    <source>
        <dbReference type="SAM" id="MobiDB-lite"/>
    </source>
</evidence>
<dbReference type="SUPFAM" id="SSF56112">
    <property type="entry name" value="Protein kinase-like (PK-like)"/>
    <property type="match status" value="1"/>
</dbReference>
<dbReference type="FunFam" id="1.10.510.10:FF:000380">
    <property type="entry name" value="Serine/threonine-protein kinase ppk15"/>
    <property type="match status" value="1"/>
</dbReference>
<keyword evidence="7" id="KW-0067">ATP-binding</keyword>
<dbReference type="GO" id="GO:0004713">
    <property type="term" value="F:protein tyrosine kinase activity"/>
    <property type="evidence" value="ECO:0007669"/>
    <property type="project" value="TreeGrafter"/>
</dbReference>
<dbReference type="EMBL" id="JARTCD010000045">
    <property type="protein sequence ID" value="KAJ8655788.1"/>
    <property type="molecule type" value="Genomic_DNA"/>
</dbReference>
<evidence type="ECO:0000256" key="7">
    <source>
        <dbReference type="ARBA" id="ARBA00022840"/>
    </source>
</evidence>
<feature type="compositionally biased region" description="Low complexity" evidence="8">
    <location>
        <begin position="566"/>
        <end position="578"/>
    </location>
</feature>
<feature type="domain" description="Protein kinase" evidence="9">
    <location>
        <begin position="108"/>
        <end position="452"/>
    </location>
</feature>
<keyword evidence="5" id="KW-0547">Nucleotide-binding</keyword>
<evidence type="ECO:0000256" key="3">
    <source>
        <dbReference type="ARBA" id="ARBA00022553"/>
    </source>
</evidence>
<sequence length="684" mass="76610">MTLGEQWPPHGHKVIKGFQRVTYGQRPKILVREKNMATCKPLYALTTKVVNTYTKIDSRFQYDAAHLNPKRVLTKPSKPAKNDGYDNENHDYILRVNDILGDDKEYQYRVIDLLGQGTFGQVVKCERISNGQLYSVKVIKNKPAYRTQSRMEVEILKQLSQKLGPEHEDHILQLQHTFNHKNHLCLVFELLSFNLYELIKQNSYRGVSLNLVRVFALQLLDTLALLKSARIIHCDLKPENVLLKSVKSPSIKVIDFGSACHESSRIYTYIQSRFYRSPEVILGLQYTSAIDMWSLGCIVAELFIGIPLFAGSSEYNQLSRIVEMLGDPPQDMLEIGKGTKQFYNVDESSGKRVYTMKNREQYSKEQHKMELPGKRYFPQRTLPDLIMNYTPRPRSGSSSTSATQVPPAPLDEQERQRDQQIRRALVDFLQGLLQLNPLNRWTPIQARYHPFITGEPFTEPYVPEVHMKAAMKLQQQQQQQQQSTTSEMNEISGSQGSSSSTSGHADGNHVQALEAAAMAATSKRSRAQSMGVPQAPSPIQELTTRQHRHRRSQGNLVGVLPPEAPGVAVTGGTTSDSSSVEKHTVYANGVSGGDPQQQQAAVERKVKIAAQVKVRYGSRDSLCMPDQVHRGGKGGDDALLQQQRPAGRLSHAGEAAGGLLMMRQQEKASSSQGVAAAIKRRAIL</sequence>
<dbReference type="GeneID" id="83215859"/>
<keyword evidence="4" id="KW-0808">Transferase</keyword>
<evidence type="ECO:0000256" key="2">
    <source>
        <dbReference type="ARBA" id="ARBA00022527"/>
    </source>
</evidence>
<dbReference type="GO" id="GO:0005634">
    <property type="term" value="C:nucleus"/>
    <property type="evidence" value="ECO:0007669"/>
    <property type="project" value="TreeGrafter"/>
</dbReference>
<dbReference type="GO" id="GO:0005737">
    <property type="term" value="C:cytoplasm"/>
    <property type="evidence" value="ECO:0007669"/>
    <property type="project" value="TreeGrafter"/>
</dbReference>
<dbReference type="InterPro" id="IPR050494">
    <property type="entry name" value="Ser_Thr_dual-spec_kinase"/>
</dbReference>
<dbReference type="Gene3D" id="1.10.510.10">
    <property type="entry name" value="Transferase(Phosphotransferase) domain 1"/>
    <property type="match status" value="1"/>
</dbReference>
<dbReference type="Proteomes" id="UP001234581">
    <property type="component" value="Unassembled WGS sequence"/>
</dbReference>
<evidence type="ECO:0000313" key="11">
    <source>
        <dbReference type="Proteomes" id="UP001234581"/>
    </source>
</evidence>
<dbReference type="PROSITE" id="PS50011">
    <property type="entry name" value="PROTEIN_KINASE_DOM"/>
    <property type="match status" value="1"/>
</dbReference>
<evidence type="ECO:0000256" key="4">
    <source>
        <dbReference type="ARBA" id="ARBA00022679"/>
    </source>
</evidence>
<evidence type="ECO:0000256" key="5">
    <source>
        <dbReference type="ARBA" id="ARBA00022741"/>
    </source>
</evidence>
<dbReference type="PANTHER" id="PTHR24058:SF17">
    <property type="entry name" value="HOMEODOMAIN INTERACTING PROTEIN KINASE, ISOFORM D"/>
    <property type="match status" value="1"/>
</dbReference>
<gene>
    <name evidence="10" type="ORF">O0I10_008452</name>
</gene>